<dbReference type="EMBL" id="FQYR01000002">
    <property type="protein sequence ID" value="SHI63281.1"/>
    <property type="molecule type" value="Genomic_DNA"/>
</dbReference>
<proteinExistence type="predicted"/>
<evidence type="ECO:0000313" key="1">
    <source>
        <dbReference type="EMBL" id="SHI63281.1"/>
    </source>
</evidence>
<organism evidence="1 2">
    <name type="scientific">Rubritalea squalenifaciens DSM 18772</name>
    <dbReference type="NCBI Taxonomy" id="1123071"/>
    <lineage>
        <taxon>Bacteria</taxon>
        <taxon>Pseudomonadati</taxon>
        <taxon>Verrucomicrobiota</taxon>
        <taxon>Verrucomicrobiia</taxon>
        <taxon>Verrucomicrobiales</taxon>
        <taxon>Rubritaleaceae</taxon>
        <taxon>Rubritalea</taxon>
    </lineage>
</organism>
<gene>
    <name evidence="1" type="ORF">SAMN02745181_0541</name>
</gene>
<dbReference type="RefSeq" id="WP_143157945.1">
    <property type="nucleotide sequence ID" value="NZ_FQYR01000002.1"/>
</dbReference>
<dbReference type="OrthoDB" id="188081at2"/>
<accession>A0A1M6CQZ6</accession>
<evidence type="ECO:0000313" key="2">
    <source>
        <dbReference type="Proteomes" id="UP000184510"/>
    </source>
</evidence>
<keyword evidence="2" id="KW-1185">Reference proteome</keyword>
<protein>
    <submittedName>
        <fullName evidence="1">Uncharacterized protein</fullName>
    </submittedName>
</protein>
<reference evidence="1 2" key="1">
    <citation type="submission" date="2016-11" db="EMBL/GenBank/DDBJ databases">
        <authorList>
            <person name="Jaros S."/>
            <person name="Januszkiewicz K."/>
            <person name="Wedrychowicz H."/>
        </authorList>
    </citation>
    <scope>NUCLEOTIDE SEQUENCE [LARGE SCALE GENOMIC DNA]</scope>
    <source>
        <strain evidence="1 2">DSM 18772</strain>
    </source>
</reference>
<dbReference type="AlphaFoldDB" id="A0A1M6CQZ6"/>
<name>A0A1M6CQZ6_9BACT</name>
<dbReference type="STRING" id="1123071.SAMN02745181_0541"/>
<dbReference type="Proteomes" id="UP000184510">
    <property type="component" value="Unassembled WGS sequence"/>
</dbReference>
<sequence>MANHPTIEEICNLALAKLGQYSINYIYDNSEQARLCRMALPLARRQVLRAHNWNFATRFAQLLPNNDSHAVKYPYAHDLPAKWIRHIRMWADEERGAKAERFNIAGQVVHSEYEHLYEEYIEDACDPNLWDVGFVECVATLLAAKIAPGITGSRRLGMELQQEYLRTVLPDAITADSQDDRSNENNPTLERLRESLYIQQNQIID</sequence>
<dbReference type="InParanoid" id="A0A1M6CQZ6"/>